<dbReference type="Proteomes" id="UP001501020">
    <property type="component" value="Unassembled WGS sequence"/>
</dbReference>
<dbReference type="EMBL" id="BAAAMR010000001">
    <property type="protein sequence ID" value="GAA2118104.1"/>
    <property type="molecule type" value="Genomic_DNA"/>
</dbReference>
<name>A0ABN2XWA2_9ACTN</name>
<feature type="domain" description="AAA+ ATPase" evidence="4">
    <location>
        <begin position="64"/>
        <end position="367"/>
    </location>
</feature>
<keyword evidence="2" id="KW-0067">ATP-binding</keyword>
<dbReference type="InterPro" id="IPR003593">
    <property type="entry name" value="AAA+_ATPase"/>
</dbReference>
<evidence type="ECO:0000256" key="2">
    <source>
        <dbReference type="ARBA" id="ARBA00022840"/>
    </source>
</evidence>
<dbReference type="Gene3D" id="3.40.50.300">
    <property type="entry name" value="P-loop containing nucleotide triphosphate hydrolases"/>
    <property type="match status" value="1"/>
</dbReference>
<reference evidence="5 6" key="1">
    <citation type="journal article" date="2019" name="Int. J. Syst. Evol. Microbiol.">
        <title>The Global Catalogue of Microorganisms (GCM) 10K type strain sequencing project: providing services to taxonomists for standard genome sequencing and annotation.</title>
        <authorList>
            <consortium name="The Broad Institute Genomics Platform"/>
            <consortium name="The Broad Institute Genome Sequencing Center for Infectious Disease"/>
            <person name="Wu L."/>
            <person name="Ma J."/>
        </authorList>
    </citation>
    <scope>NUCLEOTIDE SEQUENCE [LARGE SCALE GENOMIC DNA]</scope>
    <source>
        <strain evidence="5 6">JCM 13850</strain>
    </source>
</reference>
<organism evidence="5 6">
    <name type="scientific">Actinomadura napierensis</name>
    <dbReference type="NCBI Taxonomy" id="267854"/>
    <lineage>
        <taxon>Bacteria</taxon>
        <taxon>Bacillati</taxon>
        <taxon>Actinomycetota</taxon>
        <taxon>Actinomycetes</taxon>
        <taxon>Streptosporangiales</taxon>
        <taxon>Thermomonosporaceae</taxon>
        <taxon>Actinomadura</taxon>
    </lineage>
</organism>
<dbReference type="PANTHER" id="PTHR16305">
    <property type="entry name" value="TESTICULAR SOLUBLE ADENYLYL CYCLASE"/>
    <property type="match status" value="1"/>
</dbReference>
<keyword evidence="6" id="KW-1185">Reference proteome</keyword>
<accession>A0ABN2XWA2</accession>
<proteinExistence type="predicted"/>
<dbReference type="PANTHER" id="PTHR16305:SF35">
    <property type="entry name" value="TRANSCRIPTIONAL ACTIVATOR DOMAIN"/>
    <property type="match status" value="1"/>
</dbReference>
<dbReference type="SMART" id="SM00382">
    <property type="entry name" value="AAA"/>
    <property type="match status" value="1"/>
</dbReference>
<evidence type="ECO:0000259" key="4">
    <source>
        <dbReference type="SMART" id="SM00382"/>
    </source>
</evidence>
<feature type="region of interest" description="Disordered" evidence="3">
    <location>
        <begin position="404"/>
        <end position="423"/>
    </location>
</feature>
<evidence type="ECO:0000313" key="6">
    <source>
        <dbReference type="Proteomes" id="UP001501020"/>
    </source>
</evidence>
<comment type="caution">
    <text evidence="5">The sequence shown here is derived from an EMBL/GenBank/DDBJ whole genome shotgun (WGS) entry which is preliminary data.</text>
</comment>
<gene>
    <name evidence="5" type="ORF">GCM10009727_00860</name>
</gene>
<dbReference type="InterPro" id="IPR041664">
    <property type="entry name" value="AAA_16"/>
</dbReference>
<evidence type="ECO:0000256" key="1">
    <source>
        <dbReference type="ARBA" id="ARBA00022741"/>
    </source>
</evidence>
<dbReference type="SUPFAM" id="SSF52540">
    <property type="entry name" value="P-loop containing nucleoside triphosphate hydrolases"/>
    <property type="match status" value="1"/>
</dbReference>
<dbReference type="InterPro" id="IPR027417">
    <property type="entry name" value="P-loop_NTPase"/>
</dbReference>
<dbReference type="Pfam" id="PF13191">
    <property type="entry name" value="AAA_16"/>
    <property type="match status" value="1"/>
</dbReference>
<evidence type="ECO:0000313" key="5">
    <source>
        <dbReference type="EMBL" id="GAA2118104.1"/>
    </source>
</evidence>
<protein>
    <recommendedName>
        <fullName evidence="4">AAA+ ATPase domain-containing protein</fullName>
    </recommendedName>
</protein>
<dbReference type="RefSeq" id="WP_344260046.1">
    <property type="nucleotide sequence ID" value="NZ_BAAAMR010000001.1"/>
</dbReference>
<evidence type="ECO:0000256" key="3">
    <source>
        <dbReference type="SAM" id="MobiDB-lite"/>
    </source>
</evidence>
<sequence>MGVEKGMRTRAVGARCARVPSGRVGGLPGRGRELRPHGGELELRGRDTEVADLAGRISRLAEARGGVVLIEGEPGAGKSRLAREVCAIAEAFPVRVLSGAGEHDRQSVPFGALLQALVSDGRPLVEAGVLRTLSESAEQRFWLFRALQDQLSRAAQARPLLIVIDDLQWCDAGTLLALRALTAGLSSQPVLWLVTVRTGSSGADVRATVADLVDTGARTIRLAGLQDDAVEEIARDLLGAEPGEDVLDLLRQADGRPLLVIETVRGLMGEGAVTWTETVAHLTGRYVPLHSHGSAQSLLDHLSPVARGVLRLASVLGRDLEPAVLADLGGHTVTEVVAALQEAVDAGIVRPTDPFTFRHDIVRRAIRETLPAPLRRALRKGAADLSSAQGSPIDQVALATAEAAEPGDNEAASGRRRPNPVRGAMVGPHFMHMFCGLGVNSRPAPARVYLKHIRAGD</sequence>
<keyword evidence="1" id="KW-0547">Nucleotide-binding</keyword>